<reference evidence="2" key="1">
    <citation type="submission" date="2020-02" db="EMBL/GenBank/DDBJ databases">
        <authorList>
            <person name="Meier V. D."/>
        </authorList>
    </citation>
    <scope>NUCLEOTIDE SEQUENCE</scope>
    <source>
        <strain evidence="2">AVDCRST_MAG55</strain>
    </source>
</reference>
<feature type="region of interest" description="Disordered" evidence="1">
    <location>
        <begin position="168"/>
        <end position="205"/>
    </location>
</feature>
<organism evidence="2">
    <name type="scientific">uncultured Rubrobacteraceae bacterium</name>
    <dbReference type="NCBI Taxonomy" id="349277"/>
    <lineage>
        <taxon>Bacteria</taxon>
        <taxon>Bacillati</taxon>
        <taxon>Actinomycetota</taxon>
        <taxon>Rubrobacteria</taxon>
        <taxon>Rubrobacterales</taxon>
        <taxon>Rubrobacteraceae</taxon>
        <taxon>environmental samples</taxon>
    </lineage>
</organism>
<feature type="non-terminal residue" evidence="2">
    <location>
        <position position="1"/>
    </location>
</feature>
<dbReference type="EMBL" id="CADCUZ010000132">
    <property type="protein sequence ID" value="CAA9431251.1"/>
    <property type="molecule type" value="Genomic_DNA"/>
</dbReference>
<feature type="compositionally biased region" description="Basic residues" evidence="1">
    <location>
        <begin position="196"/>
        <end position="205"/>
    </location>
</feature>
<sequence>ARGRAPRFTEGRRRRAGGGGLYCVCGEAGVHAGHDPGRRERLGRLAPLLQLRAPALHAPGPPRPLLRAAAEGLRGEGARAVPRLLGAAGGGCLVHFRRALPGAPRPGAAARVLPAASRSVPPWGAGGPVRVRGYLAGAGLPVRFPPAAGGGAGPAVGGAGVGRRAACAPRHREGPRGAGVAGGRARHRGLGGAGRGPRRPGRLGL</sequence>
<evidence type="ECO:0000256" key="1">
    <source>
        <dbReference type="SAM" id="MobiDB-lite"/>
    </source>
</evidence>
<evidence type="ECO:0000313" key="2">
    <source>
        <dbReference type="EMBL" id="CAA9431251.1"/>
    </source>
</evidence>
<gene>
    <name evidence="2" type="ORF">AVDCRST_MAG55-2678</name>
</gene>
<proteinExistence type="predicted"/>
<protein>
    <submittedName>
        <fullName evidence="2">Uncharacterized protein</fullName>
    </submittedName>
</protein>
<accession>A0A6J4Q5P2</accession>
<dbReference type="AlphaFoldDB" id="A0A6J4Q5P2"/>
<feature type="non-terminal residue" evidence="2">
    <location>
        <position position="205"/>
    </location>
</feature>
<name>A0A6J4Q5P2_9ACTN</name>